<sequence length="185" mass="19551">MIVSYGRRLAALTALRASLARQYGSPPAGARSKLTKLLRAQLTHLTEHKHYSTYTRTKRTALGSRLALLLALWYTTTVRTGVGRRVDGADGGGARAAGGAPCRERGPAAGDRAGTASAPARSGHPTRRTLVLTPLRNLKNSDMVGEERAMRAAAGVAATLPRDARARAGRGPTCARRSDTISHST</sequence>
<keyword evidence="3" id="KW-1185">Reference proteome</keyword>
<organism evidence="2 3">
    <name type="scientific">Euphydryas editha</name>
    <name type="common">Edith's checkerspot</name>
    <dbReference type="NCBI Taxonomy" id="104508"/>
    <lineage>
        <taxon>Eukaryota</taxon>
        <taxon>Metazoa</taxon>
        <taxon>Ecdysozoa</taxon>
        <taxon>Arthropoda</taxon>
        <taxon>Hexapoda</taxon>
        <taxon>Insecta</taxon>
        <taxon>Pterygota</taxon>
        <taxon>Neoptera</taxon>
        <taxon>Endopterygota</taxon>
        <taxon>Lepidoptera</taxon>
        <taxon>Glossata</taxon>
        <taxon>Ditrysia</taxon>
        <taxon>Papilionoidea</taxon>
        <taxon>Nymphalidae</taxon>
        <taxon>Nymphalinae</taxon>
        <taxon>Euphydryas</taxon>
    </lineage>
</organism>
<comment type="caution">
    <text evidence="2">The sequence shown here is derived from an EMBL/GenBank/DDBJ whole genome shotgun (WGS) entry which is preliminary data.</text>
</comment>
<evidence type="ECO:0000256" key="1">
    <source>
        <dbReference type="SAM" id="MobiDB-lite"/>
    </source>
</evidence>
<feature type="region of interest" description="Disordered" evidence="1">
    <location>
        <begin position="84"/>
        <end position="128"/>
    </location>
</feature>
<reference evidence="2" key="1">
    <citation type="submission" date="2022-03" db="EMBL/GenBank/DDBJ databases">
        <authorList>
            <person name="Tunstrom K."/>
        </authorList>
    </citation>
    <scope>NUCLEOTIDE SEQUENCE</scope>
</reference>
<feature type="region of interest" description="Disordered" evidence="1">
    <location>
        <begin position="163"/>
        <end position="185"/>
    </location>
</feature>
<dbReference type="AlphaFoldDB" id="A0AAU9V9C6"/>
<evidence type="ECO:0000313" key="2">
    <source>
        <dbReference type="EMBL" id="CAH2107892.1"/>
    </source>
</evidence>
<dbReference type="EMBL" id="CAKOGL010000031">
    <property type="protein sequence ID" value="CAH2107892.1"/>
    <property type="molecule type" value="Genomic_DNA"/>
</dbReference>
<gene>
    <name evidence="2" type="ORF">EEDITHA_LOCUS21880</name>
</gene>
<name>A0AAU9V9C6_EUPED</name>
<dbReference type="Proteomes" id="UP001153954">
    <property type="component" value="Unassembled WGS sequence"/>
</dbReference>
<proteinExistence type="predicted"/>
<accession>A0AAU9V9C6</accession>
<protein>
    <submittedName>
        <fullName evidence="2">Uncharacterized protein</fullName>
    </submittedName>
</protein>
<evidence type="ECO:0000313" key="3">
    <source>
        <dbReference type="Proteomes" id="UP001153954"/>
    </source>
</evidence>
<feature type="compositionally biased region" description="Basic and acidic residues" evidence="1">
    <location>
        <begin position="176"/>
        <end position="185"/>
    </location>
</feature>